<keyword evidence="2" id="KW-0378">Hydrolase</keyword>
<dbReference type="PANTHER" id="PTHR21666:SF274">
    <property type="entry name" value="STAGE IV SPORULATION PROTEIN FA"/>
    <property type="match status" value="1"/>
</dbReference>
<reference evidence="2 3" key="1">
    <citation type="submission" date="2023-10" db="EMBL/GenBank/DDBJ databases">
        <title>Virgibacillus halophilus 5B73C genome.</title>
        <authorList>
            <person name="Miliotis G."/>
            <person name="Sengupta P."/>
            <person name="Hameed A."/>
            <person name="Chuvochina M."/>
            <person name="Mcdonagh F."/>
            <person name="Simpson A.C."/>
            <person name="Singh N.K."/>
            <person name="Rekha P.D."/>
            <person name="Raman K."/>
            <person name="Hugenholtz P."/>
            <person name="Venkateswaran K."/>
        </authorList>
    </citation>
    <scope>NUCLEOTIDE SEQUENCE [LARGE SCALE GENOMIC DNA]</scope>
    <source>
        <strain evidence="2 3">5B73C</strain>
    </source>
</reference>
<dbReference type="CDD" id="cd12797">
    <property type="entry name" value="M23_peptidase"/>
    <property type="match status" value="1"/>
</dbReference>
<dbReference type="EC" id="3.4.-.-" evidence="2"/>
<dbReference type="InterPro" id="IPR016047">
    <property type="entry name" value="M23ase_b-sheet_dom"/>
</dbReference>
<evidence type="ECO:0000259" key="1">
    <source>
        <dbReference type="Pfam" id="PF01551"/>
    </source>
</evidence>
<evidence type="ECO:0000313" key="3">
    <source>
        <dbReference type="Proteomes" id="UP001281447"/>
    </source>
</evidence>
<name>A0ABU5CDH8_9BACI</name>
<dbReference type="InterPro" id="IPR011055">
    <property type="entry name" value="Dup_hybrid_motif"/>
</dbReference>
<dbReference type="PANTHER" id="PTHR21666">
    <property type="entry name" value="PEPTIDASE-RELATED"/>
    <property type="match status" value="1"/>
</dbReference>
<sequence length="191" mass="21200">MKGILSVALFMGTAIVWQSERVAEQFGPVKRWTSTAMTKEFPFAKVNQVYQETFGSPFSFRTQKVDKAEGAPASSIPVIGNISETFEENGHGIMIAPTGSAKVNSLEEGIVIFAGKDKDTQRTVIVQHADNSQSTYGYLSGINVHLYQYVQKDEQLGEFEAGQKAKNVYFSIQKNNQFIDPMPVIKVNDNH</sequence>
<dbReference type="InterPro" id="IPR050570">
    <property type="entry name" value="Cell_wall_metabolism_enzyme"/>
</dbReference>
<gene>
    <name evidence="2" type="ORF">RWE15_24435</name>
</gene>
<keyword evidence="3" id="KW-1185">Reference proteome</keyword>
<dbReference type="Proteomes" id="UP001281447">
    <property type="component" value="Unassembled WGS sequence"/>
</dbReference>
<organism evidence="2 3">
    <name type="scientific">Tigheibacillus halophilus</name>
    <dbReference type="NCBI Taxonomy" id="361280"/>
    <lineage>
        <taxon>Bacteria</taxon>
        <taxon>Bacillati</taxon>
        <taxon>Bacillota</taxon>
        <taxon>Bacilli</taxon>
        <taxon>Bacillales</taxon>
        <taxon>Bacillaceae</taxon>
        <taxon>Tigheibacillus</taxon>
    </lineage>
</organism>
<dbReference type="GO" id="GO:0016787">
    <property type="term" value="F:hydrolase activity"/>
    <property type="evidence" value="ECO:0007669"/>
    <property type="project" value="UniProtKB-KW"/>
</dbReference>
<protein>
    <submittedName>
        <fullName evidence="2">M23 family metallopeptidase</fullName>
        <ecNumber evidence="2">3.4.-.-</ecNumber>
    </submittedName>
</protein>
<comment type="caution">
    <text evidence="2">The sequence shown here is derived from an EMBL/GenBank/DDBJ whole genome shotgun (WGS) entry which is preliminary data.</text>
</comment>
<dbReference type="Pfam" id="PF01551">
    <property type="entry name" value="Peptidase_M23"/>
    <property type="match status" value="1"/>
</dbReference>
<feature type="domain" description="M23ase beta-sheet core" evidence="1">
    <location>
        <begin position="91"/>
        <end position="181"/>
    </location>
</feature>
<proteinExistence type="predicted"/>
<dbReference type="Gene3D" id="2.70.70.10">
    <property type="entry name" value="Glucose Permease (Domain IIA)"/>
    <property type="match status" value="1"/>
</dbReference>
<evidence type="ECO:0000313" key="2">
    <source>
        <dbReference type="EMBL" id="MDY0396868.1"/>
    </source>
</evidence>
<accession>A0ABU5CDH8</accession>
<dbReference type="EMBL" id="JAWDIP010000004">
    <property type="protein sequence ID" value="MDY0396868.1"/>
    <property type="molecule type" value="Genomic_DNA"/>
</dbReference>
<dbReference type="SUPFAM" id="SSF51261">
    <property type="entry name" value="Duplicated hybrid motif"/>
    <property type="match status" value="1"/>
</dbReference>